<sequence length="222" mass="23703">MMSPIGVILLLCFSLTSAELRDSTVSGNSPRNCYSCEGINCQRTSRQNVTVTCTDLLDICVTAYDDFMVTERGCLLELSLASKAKCNAGDKQCQKCNGELCNNLGRIDFQCIQCDGSENSDCNTGGSSVSPSQCAAPTSSNSYCYVKVEGTNLQRGCALSVKEQQTCLNDTACSLCLPENADVSSACNNYNLEYSKSGAAQGQQLFVPLIGVVSLLALRVLQ</sequence>
<protein>
    <submittedName>
        <fullName evidence="4">Uncharacterized protein LOC117568566</fullName>
    </submittedName>
</protein>
<feature type="domain" description="DUF753" evidence="2">
    <location>
        <begin position="32"/>
        <end position="102"/>
    </location>
</feature>
<evidence type="ECO:0000256" key="1">
    <source>
        <dbReference type="SAM" id="SignalP"/>
    </source>
</evidence>
<keyword evidence="1" id="KW-0732">Signal</keyword>
<feature type="signal peptide" evidence="1">
    <location>
        <begin position="1"/>
        <end position="18"/>
    </location>
</feature>
<evidence type="ECO:0000259" key="2">
    <source>
        <dbReference type="Pfam" id="PF05444"/>
    </source>
</evidence>
<dbReference type="PANTHER" id="PTHR21721:SF26">
    <property type="entry name" value="DUF753 DOMAIN-CONTAINING PROTEIN-RELATED"/>
    <property type="match status" value="1"/>
</dbReference>
<keyword evidence="3" id="KW-1185">Reference proteome</keyword>
<dbReference type="InterPro" id="IPR008472">
    <property type="entry name" value="DUF753"/>
</dbReference>
<gene>
    <name evidence="4" type="primary">LOC117568566</name>
</gene>
<reference evidence="4" key="1">
    <citation type="submission" date="2025-08" db="UniProtKB">
        <authorList>
            <consortium name="RefSeq"/>
        </authorList>
    </citation>
    <scope>IDENTIFICATION</scope>
    <source>
        <strain evidence="4">15112-1751.03</strain>
        <tissue evidence="4">Whole Adult</tissue>
    </source>
</reference>
<dbReference type="Pfam" id="PF05444">
    <property type="entry name" value="DUF753"/>
    <property type="match status" value="2"/>
</dbReference>
<evidence type="ECO:0000313" key="3">
    <source>
        <dbReference type="Proteomes" id="UP000515160"/>
    </source>
</evidence>
<dbReference type="RefSeq" id="XP_034105185.1">
    <property type="nucleotide sequence ID" value="XM_034249294.2"/>
</dbReference>
<dbReference type="AlphaFoldDB" id="A0A6P8X236"/>
<organism evidence="3 4">
    <name type="scientific">Drosophila albomicans</name>
    <name type="common">Fruit fly</name>
    <dbReference type="NCBI Taxonomy" id="7291"/>
    <lineage>
        <taxon>Eukaryota</taxon>
        <taxon>Metazoa</taxon>
        <taxon>Ecdysozoa</taxon>
        <taxon>Arthropoda</taxon>
        <taxon>Hexapoda</taxon>
        <taxon>Insecta</taxon>
        <taxon>Pterygota</taxon>
        <taxon>Neoptera</taxon>
        <taxon>Endopterygota</taxon>
        <taxon>Diptera</taxon>
        <taxon>Brachycera</taxon>
        <taxon>Muscomorpha</taxon>
        <taxon>Ephydroidea</taxon>
        <taxon>Drosophilidae</taxon>
        <taxon>Drosophila</taxon>
    </lineage>
</organism>
<proteinExistence type="predicted"/>
<evidence type="ECO:0000313" key="4">
    <source>
        <dbReference type="RefSeq" id="XP_034105185.1"/>
    </source>
</evidence>
<dbReference type="GeneID" id="117568566"/>
<feature type="chain" id="PRO_5027938146" evidence="1">
    <location>
        <begin position="19"/>
        <end position="222"/>
    </location>
</feature>
<name>A0A6P8X236_DROAB</name>
<dbReference type="PANTHER" id="PTHR21721">
    <property type="entry name" value="GH09876P-RELATED"/>
    <property type="match status" value="1"/>
</dbReference>
<dbReference type="Proteomes" id="UP000515160">
    <property type="component" value="Chromosome 3"/>
</dbReference>
<accession>A0A6P8X236</accession>
<feature type="domain" description="DUF753" evidence="2">
    <location>
        <begin position="110"/>
        <end position="177"/>
    </location>
</feature>
<dbReference type="OrthoDB" id="7969794at2759"/>